<dbReference type="Pfam" id="PF14361">
    <property type="entry name" value="RsbRD_N"/>
    <property type="match status" value="1"/>
</dbReference>
<dbReference type="EMBL" id="WAIE01000003">
    <property type="protein sequence ID" value="KAB1441722.1"/>
    <property type="molecule type" value="Genomic_DNA"/>
</dbReference>
<name>A0A6N6N2Q5_9BACT</name>
<gene>
    <name evidence="2" type="ORF">F8A88_09000</name>
</gene>
<sequence length="173" mass="20367">MERRIADRKAELAEKWGMLVLETYPVETQRIWKNNKNRFSNPVGATIRESTEELVDHLLTWENAEAICASLDKLIKIRGVQSFSPSQALSFVFLFKKLLRDEFFKEMQEKGELDVLLRFEAKVDNLMLMAVDILFKNQEQVYKMRVEELKRSQHTLLKKARMIVDVTTDKVEE</sequence>
<dbReference type="AlphaFoldDB" id="A0A6N6N2Q5"/>
<dbReference type="RefSeq" id="WP_151150814.1">
    <property type="nucleotide sequence ID" value="NZ_WAIE01000003.1"/>
</dbReference>
<organism evidence="2 3">
    <name type="scientific">Pseudodesulfovibrio senegalensis</name>
    <dbReference type="NCBI Taxonomy" id="1721087"/>
    <lineage>
        <taxon>Bacteria</taxon>
        <taxon>Pseudomonadati</taxon>
        <taxon>Thermodesulfobacteriota</taxon>
        <taxon>Desulfovibrionia</taxon>
        <taxon>Desulfovibrionales</taxon>
        <taxon>Desulfovibrionaceae</taxon>
    </lineage>
</organism>
<evidence type="ECO:0000313" key="2">
    <source>
        <dbReference type="EMBL" id="KAB1441722.1"/>
    </source>
</evidence>
<dbReference type="InterPro" id="IPR025751">
    <property type="entry name" value="RsbRD_N_dom"/>
</dbReference>
<feature type="domain" description="RsbT co-antagonist protein RsbRD N-terminal" evidence="1">
    <location>
        <begin position="11"/>
        <end position="147"/>
    </location>
</feature>
<protein>
    <recommendedName>
        <fullName evidence="1">RsbT co-antagonist protein RsbRD N-terminal domain-containing protein</fullName>
    </recommendedName>
</protein>
<evidence type="ECO:0000259" key="1">
    <source>
        <dbReference type="Pfam" id="PF14361"/>
    </source>
</evidence>
<accession>A0A6N6N2Q5</accession>
<evidence type="ECO:0000313" key="3">
    <source>
        <dbReference type="Proteomes" id="UP000438699"/>
    </source>
</evidence>
<comment type="caution">
    <text evidence="2">The sequence shown here is derived from an EMBL/GenBank/DDBJ whole genome shotgun (WGS) entry which is preliminary data.</text>
</comment>
<dbReference type="OrthoDB" id="1724246at2"/>
<reference evidence="2 3" key="1">
    <citation type="journal article" date="2017" name="Int. J. Syst. Evol. Microbiol.">
        <title>Desulfovibrio senegalensis sp. nov., a mesophilic sulfate reducer isolated from marine sediment.</title>
        <authorList>
            <person name="Thioye A."/>
            <person name="Gam Z.B.A."/>
            <person name="Mbengue M."/>
            <person name="Cayol J.L."/>
            <person name="Joseph-Bartoli M."/>
            <person name="Toure-Kane C."/>
            <person name="Labat M."/>
        </authorList>
    </citation>
    <scope>NUCLEOTIDE SEQUENCE [LARGE SCALE GENOMIC DNA]</scope>
    <source>
        <strain evidence="2 3">DSM 101509</strain>
    </source>
</reference>
<keyword evidence="3" id="KW-1185">Reference proteome</keyword>
<proteinExistence type="predicted"/>
<dbReference type="Proteomes" id="UP000438699">
    <property type="component" value="Unassembled WGS sequence"/>
</dbReference>